<proteinExistence type="predicted"/>
<evidence type="ECO:0000313" key="1">
    <source>
        <dbReference type="EMBL" id="RFU18025.1"/>
    </source>
</evidence>
<reference evidence="1 2" key="1">
    <citation type="submission" date="2018-08" db="EMBL/GenBank/DDBJ databases">
        <title>Acidipila sp. 4G-K13, an acidobacterium isolated from forest soil.</title>
        <authorList>
            <person name="Gao Z.-H."/>
            <person name="Qiu L.-H."/>
        </authorList>
    </citation>
    <scope>NUCLEOTIDE SEQUENCE [LARGE SCALE GENOMIC DNA]</scope>
    <source>
        <strain evidence="1 2">4G-K13</strain>
    </source>
</reference>
<dbReference type="EMBL" id="QVQT01000001">
    <property type="protein sequence ID" value="RFU18025.1"/>
    <property type="molecule type" value="Genomic_DNA"/>
</dbReference>
<name>A0A372ISW2_9BACT</name>
<protein>
    <submittedName>
        <fullName evidence="1">Uncharacterized protein</fullName>
    </submittedName>
</protein>
<accession>A0A372ISW2</accession>
<keyword evidence="2" id="KW-1185">Reference proteome</keyword>
<sequence length="87" mass="10126">MLYGRRLAFRREDGAAETGQILDFLLEQIVIDWVVFSDGGQRECFAAFNRMGEKAKKHFKSACERDYRCNPHPRRAQFNSAEHMKTA</sequence>
<dbReference type="AlphaFoldDB" id="A0A372ISW2"/>
<comment type="caution">
    <text evidence="1">The sequence shown here is derived from an EMBL/GenBank/DDBJ whole genome shotgun (WGS) entry which is preliminary data.</text>
</comment>
<evidence type="ECO:0000313" key="2">
    <source>
        <dbReference type="Proteomes" id="UP000264702"/>
    </source>
</evidence>
<organism evidence="1 2">
    <name type="scientific">Paracidobacterium acidisoli</name>
    <dbReference type="NCBI Taxonomy" id="2303751"/>
    <lineage>
        <taxon>Bacteria</taxon>
        <taxon>Pseudomonadati</taxon>
        <taxon>Acidobacteriota</taxon>
        <taxon>Terriglobia</taxon>
        <taxon>Terriglobales</taxon>
        <taxon>Acidobacteriaceae</taxon>
        <taxon>Paracidobacterium</taxon>
    </lineage>
</organism>
<gene>
    <name evidence="1" type="ORF">D0Y96_00080</name>
</gene>
<dbReference type="Proteomes" id="UP000264702">
    <property type="component" value="Unassembled WGS sequence"/>
</dbReference>